<dbReference type="CDD" id="cd00544">
    <property type="entry name" value="CobU"/>
    <property type="match status" value="1"/>
</dbReference>
<dbReference type="SUPFAM" id="SSF52540">
    <property type="entry name" value="P-loop containing nucleoside triphosphate hydrolases"/>
    <property type="match status" value="1"/>
</dbReference>
<evidence type="ECO:0000256" key="1">
    <source>
        <dbReference type="ARBA" id="ARBA00000312"/>
    </source>
</evidence>
<comment type="catalytic activity">
    <reaction evidence="1">
        <text>adenosylcob(III)inamide + ATP = adenosylcob(III)inamide phosphate + ADP + H(+)</text>
        <dbReference type="Rhea" id="RHEA:15769"/>
        <dbReference type="ChEBI" id="CHEBI:2480"/>
        <dbReference type="ChEBI" id="CHEBI:15378"/>
        <dbReference type="ChEBI" id="CHEBI:30616"/>
        <dbReference type="ChEBI" id="CHEBI:58502"/>
        <dbReference type="ChEBI" id="CHEBI:456216"/>
        <dbReference type="EC" id="2.7.1.156"/>
    </reaction>
</comment>
<dbReference type="UniPathway" id="UPA00148">
    <property type="reaction ID" value="UER00236"/>
</dbReference>
<name>A0A839JXL5_9FIRM</name>
<dbReference type="GO" id="GO:0005524">
    <property type="term" value="F:ATP binding"/>
    <property type="evidence" value="ECO:0007669"/>
    <property type="project" value="UniProtKB-KW"/>
</dbReference>
<evidence type="ECO:0000256" key="2">
    <source>
        <dbReference type="ARBA" id="ARBA00000711"/>
    </source>
</evidence>
<dbReference type="EC" id="2.7.7.62" evidence="9"/>
<dbReference type="Proteomes" id="UP000574276">
    <property type="component" value="Unassembled WGS sequence"/>
</dbReference>
<dbReference type="PIRSF" id="PIRSF006135">
    <property type="entry name" value="CobU"/>
    <property type="match status" value="1"/>
</dbReference>
<dbReference type="GO" id="GO:0009236">
    <property type="term" value="P:cobalamin biosynthetic process"/>
    <property type="evidence" value="ECO:0007669"/>
    <property type="project" value="UniProtKB-UniPathway"/>
</dbReference>
<evidence type="ECO:0000256" key="16">
    <source>
        <dbReference type="ARBA" id="ARBA00029570"/>
    </source>
</evidence>
<organism evidence="20 21">
    <name type="scientific">Variimorphobacter saccharofermentans</name>
    <dbReference type="NCBI Taxonomy" id="2755051"/>
    <lineage>
        <taxon>Bacteria</taxon>
        <taxon>Bacillati</taxon>
        <taxon>Bacillota</taxon>
        <taxon>Clostridia</taxon>
        <taxon>Lachnospirales</taxon>
        <taxon>Lachnospiraceae</taxon>
        <taxon>Variimorphobacter</taxon>
    </lineage>
</organism>
<dbReference type="EMBL" id="JACEGA010000001">
    <property type="protein sequence ID" value="MBB2181722.1"/>
    <property type="molecule type" value="Genomic_DNA"/>
</dbReference>
<keyword evidence="13 20" id="KW-0418">Kinase</keyword>
<evidence type="ECO:0000256" key="17">
    <source>
        <dbReference type="ARBA" id="ARBA00030571"/>
    </source>
</evidence>
<evidence type="ECO:0000256" key="15">
    <source>
        <dbReference type="ARBA" id="ARBA00023134"/>
    </source>
</evidence>
<feature type="binding site" evidence="19">
    <location>
        <position position="63"/>
    </location>
    <ligand>
        <name>GTP</name>
        <dbReference type="ChEBI" id="CHEBI:37565"/>
    </ligand>
</feature>
<comment type="function">
    <text evidence="4">Catalyzes ATP-dependent phosphorylation of adenosylcobinamide and addition of GMP to adenosylcobinamide phosphate.</text>
</comment>
<dbReference type="GO" id="GO:0043752">
    <property type="term" value="F:adenosylcobinamide kinase activity"/>
    <property type="evidence" value="ECO:0007669"/>
    <property type="project" value="UniProtKB-EC"/>
</dbReference>
<evidence type="ECO:0000313" key="20">
    <source>
        <dbReference type="EMBL" id="MBB2181722.1"/>
    </source>
</evidence>
<evidence type="ECO:0000313" key="21">
    <source>
        <dbReference type="Proteomes" id="UP000574276"/>
    </source>
</evidence>
<comment type="caution">
    <text evidence="20">The sequence shown here is derived from an EMBL/GenBank/DDBJ whole genome shotgun (WGS) entry which is preliminary data.</text>
</comment>
<keyword evidence="11 20" id="KW-0808">Transferase</keyword>
<evidence type="ECO:0000256" key="10">
    <source>
        <dbReference type="ARBA" id="ARBA00022573"/>
    </source>
</evidence>
<feature type="binding site" evidence="19">
    <location>
        <begin position="51"/>
        <end position="54"/>
    </location>
    <ligand>
        <name>GTP</name>
        <dbReference type="ChEBI" id="CHEBI:37565"/>
    </ligand>
</feature>
<protein>
    <recommendedName>
        <fullName evidence="16">Adenosylcobinamide kinase</fullName>
        <ecNumber evidence="8">2.7.1.156</ecNumber>
        <ecNumber evidence="9">2.7.7.62</ecNumber>
    </recommendedName>
    <alternativeName>
        <fullName evidence="17">Adenosylcobinamide-phosphate guanylyltransferase</fullName>
    </alternativeName>
</protein>
<dbReference type="PANTHER" id="PTHR34848:SF1">
    <property type="entry name" value="BIFUNCTIONAL ADENOSYLCOBALAMIN BIOSYNTHESIS PROTEIN COBU"/>
    <property type="match status" value="1"/>
</dbReference>
<reference evidence="20 21" key="1">
    <citation type="submission" date="2020-07" db="EMBL/GenBank/DDBJ databases">
        <title>Characterization and genome sequencing of isolate MD1, a novel member within the family Lachnospiraceae.</title>
        <authorList>
            <person name="Rettenmaier R."/>
            <person name="Di Bello L."/>
            <person name="Zinser C."/>
            <person name="Scheitz K."/>
            <person name="Liebl W."/>
            <person name="Zverlov V."/>
        </authorList>
    </citation>
    <scope>NUCLEOTIDE SEQUENCE [LARGE SCALE GENOMIC DNA]</scope>
    <source>
        <strain evidence="20 21">MD1</strain>
    </source>
</reference>
<evidence type="ECO:0000256" key="3">
    <source>
        <dbReference type="ARBA" id="ARBA00001522"/>
    </source>
</evidence>
<comment type="similarity">
    <text evidence="7">Belongs to the CobU/CobP family.</text>
</comment>
<keyword evidence="21" id="KW-1185">Reference proteome</keyword>
<evidence type="ECO:0000256" key="6">
    <source>
        <dbReference type="ARBA" id="ARBA00005159"/>
    </source>
</evidence>
<feature type="binding site" evidence="19">
    <location>
        <position position="85"/>
    </location>
    <ligand>
        <name>GTP</name>
        <dbReference type="ChEBI" id="CHEBI:37565"/>
    </ligand>
</feature>
<dbReference type="Pfam" id="PF02283">
    <property type="entry name" value="CobU"/>
    <property type="match status" value="1"/>
</dbReference>
<evidence type="ECO:0000256" key="5">
    <source>
        <dbReference type="ARBA" id="ARBA00004692"/>
    </source>
</evidence>
<dbReference type="GO" id="GO:0008820">
    <property type="term" value="F:cobinamide phosphate guanylyltransferase activity"/>
    <property type="evidence" value="ECO:0007669"/>
    <property type="project" value="UniProtKB-EC"/>
</dbReference>
<evidence type="ECO:0000256" key="13">
    <source>
        <dbReference type="ARBA" id="ARBA00022777"/>
    </source>
</evidence>
<comment type="catalytic activity">
    <reaction evidence="3">
        <text>adenosylcob(III)inamide + GTP = adenosylcob(III)inamide phosphate + GDP + H(+)</text>
        <dbReference type="Rhea" id="RHEA:15765"/>
        <dbReference type="ChEBI" id="CHEBI:2480"/>
        <dbReference type="ChEBI" id="CHEBI:15378"/>
        <dbReference type="ChEBI" id="CHEBI:37565"/>
        <dbReference type="ChEBI" id="CHEBI:58189"/>
        <dbReference type="ChEBI" id="CHEBI:58502"/>
        <dbReference type="EC" id="2.7.1.156"/>
    </reaction>
</comment>
<comment type="catalytic activity">
    <reaction evidence="2">
        <text>adenosylcob(III)inamide phosphate + GTP + H(+) = adenosylcob(III)inamide-GDP + diphosphate</text>
        <dbReference type="Rhea" id="RHEA:22712"/>
        <dbReference type="ChEBI" id="CHEBI:15378"/>
        <dbReference type="ChEBI" id="CHEBI:33019"/>
        <dbReference type="ChEBI" id="CHEBI:37565"/>
        <dbReference type="ChEBI" id="CHEBI:58502"/>
        <dbReference type="ChEBI" id="CHEBI:60487"/>
        <dbReference type="EC" id="2.7.7.62"/>
    </reaction>
</comment>
<evidence type="ECO:0000256" key="8">
    <source>
        <dbReference type="ARBA" id="ARBA00012016"/>
    </source>
</evidence>
<keyword evidence="12 19" id="KW-0547">Nucleotide-binding</keyword>
<evidence type="ECO:0000256" key="12">
    <source>
        <dbReference type="ARBA" id="ARBA00022741"/>
    </source>
</evidence>
<feature type="active site" description="GMP-histidine intermediate" evidence="18">
    <location>
        <position position="50"/>
    </location>
</feature>
<dbReference type="Gene3D" id="3.40.50.300">
    <property type="entry name" value="P-loop containing nucleotide triphosphate hydrolases"/>
    <property type="match status" value="1"/>
</dbReference>
<evidence type="ECO:0000256" key="19">
    <source>
        <dbReference type="PIRSR" id="PIRSR006135-2"/>
    </source>
</evidence>
<keyword evidence="14" id="KW-0067">ATP-binding</keyword>
<keyword evidence="10" id="KW-0169">Cobalamin biosynthesis</keyword>
<evidence type="ECO:0000256" key="4">
    <source>
        <dbReference type="ARBA" id="ARBA00003889"/>
    </source>
</evidence>
<accession>A0A839JXL5</accession>
<sequence>MMTLIIGGSGSGKSAYAEDYMISISEDRKKYYIATMQIYDEEGQRKVERHRMLRGGKGFSTIEQPIDIGKAAEKMETGERTALLECISNLTANEMFSGEAPGTEEVITKKIVGGITALNRQLTHLVIVSNNVFEDGNVYDKTTMAYIRAMGRINQKLAEMADEVVEVVVGIPLVVKPKRV</sequence>
<evidence type="ECO:0000256" key="18">
    <source>
        <dbReference type="PIRSR" id="PIRSR006135-1"/>
    </source>
</evidence>
<dbReference type="PANTHER" id="PTHR34848">
    <property type="match status" value="1"/>
</dbReference>
<evidence type="ECO:0000256" key="9">
    <source>
        <dbReference type="ARBA" id="ARBA00012523"/>
    </source>
</evidence>
<keyword evidence="20" id="KW-0548">Nucleotidyltransferase</keyword>
<comment type="pathway">
    <text evidence="6">Cofactor biosynthesis; adenosylcobalamin biosynthesis; adenosylcobalamin from cob(II)yrinate a,c-diamide: step 5/7.</text>
</comment>
<dbReference type="AlphaFoldDB" id="A0A839JXL5"/>
<gene>
    <name evidence="20" type="ORF">H0486_02370</name>
</gene>
<evidence type="ECO:0000256" key="7">
    <source>
        <dbReference type="ARBA" id="ARBA00007490"/>
    </source>
</evidence>
<keyword evidence="15 19" id="KW-0342">GTP-binding</keyword>
<feature type="binding site" evidence="19">
    <location>
        <begin position="7"/>
        <end position="14"/>
    </location>
    <ligand>
        <name>GTP</name>
        <dbReference type="ChEBI" id="CHEBI:37565"/>
    </ligand>
</feature>
<dbReference type="RefSeq" id="WP_228351484.1">
    <property type="nucleotide sequence ID" value="NZ_JACEGA010000001.1"/>
</dbReference>
<dbReference type="InterPro" id="IPR027417">
    <property type="entry name" value="P-loop_NTPase"/>
</dbReference>
<dbReference type="EC" id="2.7.1.156" evidence="8"/>
<evidence type="ECO:0000256" key="11">
    <source>
        <dbReference type="ARBA" id="ARBA00022679"/>
    </source>
</evidence>
<proteinExistence type="inferred from homology"/>
<dbReference type="GO" id="GO:0005525">
    <property type="term" value="F:GTP binding"/>
    <property type="evidence" value="ECO:0007669"/>
    <property type="project" value="UniProtKB-KW"/>
</dbReference>
<comment type="pathway">
    <text evidence="5">Cofactor biosynthesis; adenosylcobalamin biosynthesis; adenosylcobalamin from cob(II)yrinate a,c-diamide: step 6/7.</text>
</comment>
<dbReference type="InterPro" id="IPR003203">
    <property type="entry name" value="CobU/CobP"/>
</dbReference>
<evidence type="ECO:0000256" key="14">
    <source>
        <dbReference type="ARBA" id="ARBA00022840"/>
    </source>
</evidence>